<reference evidence="11" key="1">
    <citation type="submission" date="2023-06" db="EMBL/GenBank/DDBJ databases">
        <authorList>
            <person name="Zhang S."/>
        </authorList>
    </citation>
    <scope>NUCLEOTIDE SEQUENCE</scope>
    <source>
        <strain evidence="11">SG2303</strain>
    </source>
</reference>
<comment type="caution">
    <text evidence="11">The sequence shown here is derived from an EMBL/GenBank/DDBJ whole genome shotgun (WGS) entry which is preliminary data.</text>
</comment>
<feature type="transmembrane region" description="Helical" evidence="10">
    <location>
        <begin position="334"/>
        <end position="358"/>
    </location>
</feature>
<sequence length="467" mass="48771">MSKPGFPPFAPYQSRSSRRLRNFYLSVGLWRRRASIWLAAILVGLAATTLASGSHLLHRWFDVAYHASPYWALLITPGGLGLSVWLLNRYFTGAGGGGIPQAIACLQPGAVAIREQFLTLRVVTGKMVLTLLGIASGATFGYEGPIVQVGAAIKYSFDRKAALANEGTARGLILAGAAAGVAAAFNTPLAGIVFAIEEMGRTLDQRSSKTILLSVILAGLTATALIGNYNYFGVTSTTLPLASGWYAIPVTGLLGGVVGGLTAKLILAFSHQLPGPLAHWRNSRPILFAVGCGVVIATIGIASNGSTFGTGYYRAQDIIQGHSAGLEGYSVLKLITLLLSYISGAPGGMFAPSLAVGAGFGLNVSHLLPGLPYTALVLLGMVAFFAGMTRAPMTGFVIVMEMTDSNGMIIPLMAAALIASSVSRIVSRHSLYDGQAHLLLKQLAAPRLPKPATPVKAASEALQHDPD</sequence>
<keyword evidence="2" id="KW-0813">Transport</keyword>
<feature type="transmembrane region" description="Helical" evidence="10">
    <location>
        <begin position="370"/>
        <end position="388"/>
    </location>
</feature>
<organism evidence="11 12">
    <name type="scientific">Crenobacter oryzisoli</name>
    <dbReference type="NCBI Taxonomy" id="3056844"/>
    <lineage>
        <taxon>Bacteria</taxon>
        <taxon>Pseudomonadati</taxon>
        <taxon>Pseudomonadota</taxon>
        <taxon>Betaproteobacteria</taxon>
        <taxon>Neisseriales</taxon>
        <taxon>Neisseriaceae</taxon>
        <taxon>Crenobacter</taxon>
    </lineage>
</organism>
<accession>A0ABT7XHR7</accession>
<dbReference type="PRINTS" id="PR00762">
    <property type="entry name" value="CLCHANNEL"/>
</dbReference>
<dbReference type="PANTHER" id="PTHR43427:SF6">
    <property type="entry name" value="CHLORIDE CHANNEL PROTEIN CLC-E"/>
    <property type="match status" value="1"/>
</dbReference>
<feature type="transmembrane region" description="Helical" evidence="10">
    <location>
        <begin position="69"/>
        <end position="87"/>
    </location>
</feature>
<keyword evidence="7" id="KW-0869">Chloride channel</keyword>
<keyword evidence="5" id="KW-0406">Ion transport</keyword>
<name>A0ABT7XHR7_9NEIS</name>
<evidence type="ECO:0000256" key="8">
    <source>
        <dbReference type="ARBA" id="ARBA00023214"/>
    </source>
</evidence>
<dbReference type="InterPro" id="IPR050368">
    <property type="entry name" value="ClC-type_chloride_channel"/>
</dbReference>
<evidence type="ECO:0000256" key="10">
    <source>
        <dbReference type="SAM" id="Phobius"/>
    </source>
</evidence>
<evidence type="ECO:0000256" key="1">
    <source>
        <dbReference type="ARBA" id="ARBA00004141"/>
    </source>
</evidence>
<evidence type="ECO:0000256" key="2">
    <source>
        <dbReference type="ARBA" id="ARBA00022448"/>
    </source>
</evidence>
<feature type="transmembrane region" description="Helical" evidence="10">
    <location>
        <begin position="211"/>
        <end position="232"/>
    </location>
</feature>
<feature type="transmembrane region" description="Helical" evidence="10">
    <location>
        <begin position="244"/>
        <end position="266"/>
    </location>
</feature>
<keyword evidence="8" id="KW-0868">Chloride</keyword>
<dbReference type="PANTHER" id="PTHR43427">
    <property type="entry name" value="CHLORIDE CHANNEL PROTEIN CLC-E"/>
    <property type="match status" value="1"/>
</dbReference>
<evidence type="ECO:0000313" key="11">
    <source>
        <dbReference type="EMBL" id="MDN0073331.1"/>
    </source>
</evidence>
<evidence type="ECO:0000256" key="7">
    <source>
        <dbReference type="ARBA" id="ARBA00023173"/>
    </source>
</evidence>
<keyword evidence="6 10" id="KW-0472">Membrane</keyword>
<feature type="transmembrane region" description="Helical" evidence="10">
    <location>
        <begin position="286"/>
        <end position="303"/>
    </location>
</feature>
<dbReference type="InterPro" id="IPR001807">
    <property type="entry name" value="ClC"/>
</dbReference>
<evidence type="ECO:0000256" key="5">
    <source>
        <dbReference type="ARBA" id="ARBA00023065"/>
    </source>
</evidence>
<evidence type="ECO:0000256" key="6">
    <source>
        <dbReference type="ARBA" id="ARBA00023136"/>
    </source>
</evidence>
<keyword evidence="12" id="KW-1185">Reference proteome</keyword>
<evidence type="ECO:0000313" key="12">
    <source>
        <dbReference type="Proteomes" id="UP001168540"/>
    </source>
</evidence>
<dbReference type="EMBL" id="JAUEDK010000001">
    <property type="protein sequence ID" value="MDN0073331.1"/>
    <property type="molecule type" value="Genomic_DNA"/>
</dbReference>
<protein>
    <submittedName>
        <fullName evidence="11">Chloride channel protein</fullName>
    </submittedName>
</protein>
<keyword evidence="4 10" id="KW-1133">Transmembrane helix</keyword>
<evidence type="ECO:0000256" key="3">
    <source>
        <dbReference type="ARBA" id="ARBA00022692"/>
    </source>
</evidence>
<comment type="subcellular location">
    <subcellularLocation>
        <location evidence="1">Membrane</location>
        <topology evidence="1">Multi-pass membrane protein</topology>
    </subcellularLocation>
</comment>
<keyword evidence="9" id="KW-0407">Ion channel</keyword>
<dbReference type="RefSeq" id="WP_289827850.1">
    <property type="nucleotide sequence ID" value="NZ_JAUEDK010000001.1"/>
</dbReference>
<evidence type="ECO:0000256" key="9">
    <source>
        <dbReference type="ARBA" id="ARBA00023303"/>
    </source>
</evidence>
<dbReference type="InterPro" id="IPR014743">
    <property type="entry name" value="Cl-channel_core"/>
</dbReference>
<keyword evidence="3 10" id="KW-0812">Transmembrane</keyword>
<proteinExistence type="predicted"/>
<dbReference type="CDD" id="cd01034">
    <property type="entry name" value="EriC_like"/>
    <property type="match status" value="1"/>
</dbReference>
<gene>
    <name evidence="11" type="ORF">QU481_00260</name>
</gene>
<dbReference type="Gene3D" id="1.10.3080.10">
    <property type="entry name" value="Clc chloride channel"/>
    <property type="match status" value="1"/>
</dbReference>
<evidence type="ECO:0000256" key="4">
    <source>
        <dbReference type="ARBA" id="ARBA00022989"/>
    </source>
</evidence>
<dbReference type="SUPFAM" id="SSF81340">
    <property type="entry name" value="Clc chloride channel"/>
    <property type="match status" value="1"/>
</dbReference>
<dbReference type="Pfam" id="PF00654">
    <property type="entry name" value="Voltage_CLC"/>
    <property type="match status" value="1"/>
</dbReference>
<dbReference type="Proteomes" id="UP001168540">
    <property type="component" value="Unassembled WGS sequence"/>
</dbReference>